<keyword evidence="2" id="KW-0812">Transmembrane</keyword>
<dbReference type="InterPro" id="IPR036890">
    <property type="entry name" value="HATPase_C_sf"/>
</dbReference>
<proteinExistence type="predicted"/>
<dbReference type="SMART" id="SM00387">
    <property type="entry name" value="HATPase_c"/>
    <property type="match status" value="1"/>
</dbReference>
<keyword evidence="1" id="KW-0175">Coiled coil</keyword>
<dbReference type="GO" id="GO:0016020">
    <property type="term" value="C:membrane"/>
    <property type="evidence" value="ECO:0007669"/>
    <property type="project" value="InterPro"/>
</dbReference>
<dbReference type="Gene3D" id="3.30.565.10">
    <property type="entry name" value="Histidine kinase-like ATPase, C-terminal domain"/>
    <property type="match status" value="1"/>
</dbReference>
<dbReference type="PANTHER" id="PTHR34220">
    <property type="entry name" value="SENSOR HISTIDINE KINASE YPDA"/>
    <property type="match status" value="1"/>
</dbReference>
<keyword evidence="4" id="KW-0808">Transferase</keyword>
<gene>
    <name evidence="4" type="ORF">HHL21_16565</name>
</gene>
<name>A0A848HR87_9BURK</name>
<evidence type="ECO:0000313" key="5">
    <source>
        <dbReference type="Proteomes" id="UP000583752"/>
    </source>
</evidence>
<accession>A0A848HR87</accession>
<protein>
    <submittedName>
        <fullName evidence="4">Histidine kinase</fullName>
    </submittedName>
</protein>
<dbReference type="InterPro" id="IPR003594">
    <property type="entry name" value="HATPase_dom"/>
</dbReference>
<evidence type="ECO:0000313" key="4">
    <source>
        <dbReference type="EMBL" id="NML62660.1"/>
    </source>
</evidence>
<dbReference type="PANTHER" id="PTHR34220:SF9">
    <property type="entry name" value="SIGNAL TRANSDUCTION HISTIDINE KINASE INTERNAL REGION DOMAIN-CONTAINING PROTEIN"/>
    <property type="match status" value="1"/>
</dbReference>
<keyword evidence="4" id="KW-0418">Kinase</keyword>
<feature type="transmembrane region" description="Helical" evidence="2">
    <location>
        <begin position="40"/>
        <end position="69"/>
    </location>
</feature>
<feature type="domain" description="Histidine kinase/HSP90-like ATPase" evidence="3">
    <location>
        <begin position="197"/>
        <end position="292"/>
    </location>
</feature>
<keyword evidence="2" id="KW-0472">Membrane</keyword>
<sequence length="297" mass="33212">MSARSLNRIVDLLREIVAEAAVVWWRFFDWLAMVEWRQLAIIAFLVFAFGLMSGYSEPAIWFVFVSFGVKVLAGGKRKAELQAKEATKQADVSELERRLMEAQMAALQAQVEPHFLFNTLALIGQLIETDPPQAARIHANLIEYLRSTLPQMRAPNGGTLRHQVELARAYLAIMQARMKERLEFRFDVPDYLESAVFPPTMLQILIENSIKHGLEPKIAGGRIDVRATLIDGTMHVDVQDNGIGFNMHAGEGVGLANIRERLRLLYGSRAELAIEMPAEGGALASIRVPYIVTEKAA</sequence>
<dbReference type="AlphaFoldDB" id="A0A848HR87"/>
<feature type="coiled-coil region" evidence="1">
    <location>
        <begin position="76"/>
        <end position="112"/>
    </location>
</feature>
<dbReference type="EMBL" id="JABBGG010000009">
    <property type="protein sequence ID" value="NML62660.1"/>
    <property type="molecule type" value="Genomic_DNA"/>
</dbReference>
<dbReference type="Pfam" id="PF02518">
    <property type="entry name" value="HATPase_c"/>
    <property type="match status" value="1"/>
</dbReference>
<dbReference type="GO" id="GO:0000155">
    <property type="term" value="F:phosphorelay sensor kinase activity"/>
    <property type="evidence" value="ECO:0007669"/>
    <property type="project" value="InterPro"/>
</dbReference>
<dbReference type="Proteomes" id="UP000583752">
    <property type="component" value="Unassembled WGS sequence"/>
</dbReference>
<evidence type="ECO:0000256" key="1">
    <source>
        <dbReference type="SAM" id="Coils"/>
    </source>
</evidence>
<reference evidence="4 5" key="1">
    <citation type="submission" date="2020-04" db="EMBL/GenBank/DDBJ databases">
        <title>Massilia sp. RP-1-19 isolated from soil.</title>
        <authorList>
            <person name="Dahal R.H."/>
        </authorList>
    </citation>
    <scope>NUCLEOTIDE SEQUENCE [LARGE SCALE GENOMIC DNA]</scope>
    <source>
        <strain evidence="4 5">RP-1-19</strain>
    </source>
</reference>
<organism evidence="4 5">
    <name type="scientific">Massilia polaris</name>
    <dbReference type="NCBI Taxonomy" id="2728846"/>
    <lineage>
        <taxon>Bacteria</taxon>
        <taxon>Pseudomonadati</taxon>
        <taxon>Pseudomonadota</taxon>
        <taxon>Betaproteobacteria</taxon>
        <taxon>Burkholderiales</taxon>
        <taxon>Oxalobacteraceae</taxon>
        <taxon>Telluria group</taxon>
        <taxon>Massilia</taxon>
    </lineage>
</organism>
<dbReference type="SUPFAM" id="SSF55874">
    <property type="entry name" value="ATPase domain of HSP90 chaperone/DNA topoisomerase II/histidine kinase"/>
    <property type="match status" value="1"/>
</dbReference>
<dbReference type="Pfam" id="PF06580">
    <property type="entry name" value="His_kinase"/>
    <property type="match status" value="1"/>
</dbReference>
<keyword evidence="2" id="KW-1133">Transmembrane helix</keyword>
<dbReference type="InterPro" id="IPR010559">
    <property type="entry name" value="Sig_transdc_His_kin_internal"/>
</dbReference>
<dbReference type="InterPro" id="IPR050640">
    <property type="entry name" value="Bact_2-comp_sensor_kinase"/>
</dbReference>
<comment type="caution">
    <text evidence="4">The sequence shown here is derived from an EMBL/GenBank/DDBJ whole genome shotgun (WGS) entry which is preliminary data.</text>
</comment>
<evidence type="ECO:0000256" key="2">
    <source>
        <dbReference type="SAM" id="Phobius"/>
    </source>
</evidence>
<keyword evidence="5" id="KW-1185">Reference proteome</keyword>
<evidence type="ECO:0000259" key="3">
    <source>
        <dbReference type="SMART" id="SM00387"/>
    </source>
</evidence>
<dbReference type="RefSeq" id="WP_169467836.1">
    <property type="nucleotide sequence ID" value="NZ_JABBGG010000009.1"/>
</dbReference>